<evidence type="ECO:0000259" key="3">
    <source>
        <dbReference type="Pfam" id="PF03061"/>
    </source>
</evidence>
<evidence type="ECO:0000256" key="1">
    <source>
        <dbReference type="ARBA" id="ARBA00022801"/>
    </source>
</evidence>
<protein>
    <submittedName>
        <fullName evidence="4">Thioesterase (Modular protein)</fullName>
    </submittedName>
</protein>
<gene>
    <name evidence="4" type="ORF">DF3PA_230038</name>
</gene>
<dbReference type="SUPFAM" id="SSF54637">
    <property type="entry name" value="Thioesterase/thiol ester dehydrase-isomerase"/>
    <property type="match status" value="1"/>
</dbReference>
<dbReference type="GO" id="GO:0005829">
    <property type="term" value="C:cytosol"/>
    <property type="evidence" value="ECO:0007669"/>
    <property type="project" value="TreeGrafter"/>
</dbReference>
<dbReference type="CDD" id="cd03443">
    <property type="entry name" value="PaaI_thioesterase"/>
    <property type="match status" value="1"/>
</dbReference>
<feature type="region of interest" description="Disordered" evidence="2">
    <location>
        <begin position="169"/>
        <end position="188"/>
    </location>
</feature>
<keyword evidence="5" id="KW-1185">Reference proteome</keyword>
<evidence type="ECO:0000313" key="5">
    <source>
        <dbReference type="Proteomes" id="UP000326641"/>
    </source>
</evidence>
<evidence type="ECO:0000256" key="2">
    <source>
        <dbReference type="SAM" id="MobiDB-lite"/>
    </source>
</evidence>
<sequence>MVMIELLARERKKDDGGHGSWVHLDGRFLSAYTGARWNCKRAGTTTMPKLSVAEFDEIIRAELPWAHEMGMRTDTIGSGTARLRLPFKTSMVRPGGVIAGPMIMALADACMFAVAMSRIGKIKLAVTTSFNINFLHRASPSDLIAEGRILKLGRRLAVMDVTVHSDGHDEPVAHATGTYSIPPAERDA</sequence>
<dbReference type="NCBIfam" id="TIGR00369">
    <property type="entry name" value="unchar_dom_1"/>
    <property type="match status" value="1"/>
</dbReference>
<organism evidence="4 5">
    <name type="scientific">Candidatus Defluviicoccus seviourii</name>
    <dbReference type="NCBI Taxonomy" id="2565273"/>
    <lineage>
        <taxon>Bacteria</taxon>
        <taxon>Pseudomonadati</taxon>
        <taxon>Pseudomonadota</taxon>
        <taxon>Alphaproteobacteria</taxon>
        <taxon>Rhodospirillales</taxon>
        <taxon>Rhodospirillaceae</taxon>
        <taxon>Defluviicoccus</taxon>
    </lineage>
</organism>
<dbReference type="AlphaFoldDB" id="A0A564WDJ8"/>
<dbReference type="PANTHER" id="PTHR43240">
    <property type="entry name" value="1,4-DIHYDROXY-2-NAPHTHOYL-COA THIOESTERASE 1"/>
    <property type="match status" value="1"/>
</dbReference>
<feature type="domain" description="Thioesterase" evidence="3">
    <location>
        <begin position="95"/>
        <end position="170"/>
    </location>
</feature>
<dbReference type="InterPro" id="IPR029069">
    <property type="entry name" value="HotDog_dom_sf"/>
</dbReference>
<reference evidence="4" key="1">
    <citation type="submission" date="2018-11" db="EMBL/GenBank/DDBJ databases">
        <authorList>
            <person name="Onetto C."/>
        </authorList>
    </citation>
    <scope>NUCLEOTIDE SEQUENCE [LARGE SCALE GENOMIC DNA]</scope>
</reference>
<dbReference type="PANTHER" id="PTHR43240:SF10">
    <property type="entry name" value="BLL4964 PROTEIN"/>
    <property type="match status" value="1"/>
</dbReference>
<evidence type="ECO:0000313" key="4">
    <source>
        <dbReference type="EMBL" id="VUX46536.1"/>
    </source>
</evidence>
<comment type="caution">
    <text evidence="4">The sequence shown here is derived from an EMBL/GenBank/DDBJ whole genome shotgun (WGS) entry which is preliminary data.</text>
</comment>
<dbReference type="EMBL" id="UXAT02000016">
    <property type="protein sequence ID" value="VUX46536.1"/>
    <property type="molecule type" value="Genomic_DNA"/>
</dbReference>
<dbReference type="Proteomes" id="UP000326641">
    <property type="component" value="Unassembled WGS sequence"/>
</dbReference>
<dbReference type="GO" id="GO:0061522">
    <property type="term" value="F:1,4-dihydroxy-2-naphthoyl-CoA thioesterase activity"/>
    <property type="evidence" value="ECO:0007669"/>
    <property type="project" value="TreeGrafter"/>
</dbReference>
<accession>A0A564WDJ8</accession>
<dbReference type="InterPro" id="IPR006683">
    <property type="entry name" value="Thioestr_dom"/>
</dbReference>
<name>A0A564WDJ8_9PROT</name>
<dbReference type="InterPro" id="IPR003736">
    <property type="entry name" value="PAAI_dom"/>
</dbReference>
<proteinExistence type="predicted"/>
<keyword evidence="1" id="KW-0378">Hydrolase</keyword>
<dbReference type="Pfam" id="PF03061">
    <property type="entry name" value="4HBT"/>
    <property type="match status" value="1"/>
</dbReference>
<dbReference type="Gene3D" id="3.10.129.10">
    <property type="entry name" value="Hotdog Thioesterase"/>
    <property type="match status" value="1"/>
</dbReference>